<proteinExistence type="predicted"/>
<protein>
    <submittedName>
        <fullName evidence="2">Uncharacterized protein</fullName>
    </submittedName>
</protein>
<dbReference type="EMBL" id="NHYE01001236">
    <property type="protein sequence ID" value="PPQ97514.1"/>
    <property type="molecule type" value="Genomic_DNA"/>
</dbReference>
<evidence type="ECO:0000313" key="3">
    <source>
        <dbReference type="Proteomes" id="UP000284706"/>
    </source>
</evidence>
<dbReference type="AlphaFoldDB" id="A0A409Y387"/>
<keyword evidence="3" id="KW-1185">Reference proteome</keyword>
<accession>A0A409Y387</accession>
<organism evidence="2 3">
    <name type="scientific">Gymnopilus dilepis</name>
    <dbReference type="NCBI Taxonomy" id="231916"/>
    <lineage>
        <taxon>Eukaryota</taxon>
        <taxon>Fungi</taxon>
        <taxon>Dikarya</taxon>
        <taxon>Basidiomycota</taxon>
        <taxon>Agaricomycotina</taxon>
        <taxon>Agaricomycetes</taxon>
        <taxon>Agaricomycetidae</taxon>
        <taxon>Agaricales</taxon>
        <taxon>Agaricineae</taxon>
        <taxon>Hymenogastraceae</taxon>
        <taxon>Gymnopilus</taxon>
    </lineage>
</organism>
<sequence length="109" mass="12927">MTTRQRRPQARIGIERNVVSQKERQARTGGLEQEARRRRRTRTEYERTLSEPKSLEEHVEENGETTGRCHEIEARHATSWGQEKRKQSQLMRRRLNGSRTGAEKEENSR</sequence>
<comment type="caution">
    <text evidence="2">The sequence shown here is derived from an EMBL/GenBank/DDBJ whole genome shotgun (WGS) entry which is preliminary data.</text>
</comment>
<name>A0A409Y387_9AGAR</name>
<evidence type="ECO:0000313" key="2">
    <source>
        <dbReference type="EMBL" id="PPQ97514.1"/>
    </source>
</evidence>
<reference evidence="2 3" key="1">
    <citation type="journal article" date="2018" name="Evol. Lett.">
        <title>Horizontal gene cluster transfer increased hallucinogenic mushroom diversity.</title>
        <authorList>
            <person name="Reynolds H.T."/>
            <person name="Vijayakumar V."/>
            <person name="Gluck-Thaler E."/>
            <person name="Korotkin H.B."/>
            <person name="Matheny P.B."/>
            <person name="Slot J.C."/>
        </authorList>
    </citation>
    <scope>NUCLEOTIDE SEQUENCE [LARGE SCALE GENOMIC DNA]</scope>
    <source>
        <strain evidence="2 3">SRW20</strain>
    </source>
</reference>
<dbReference type="Proteomes" id="UP000284706">
    <property type="component" value="Unassembled WGS sequence"/>
</dbReference>
<feature type="compositionally biased region" description="Basic and acidic residues" evidence="1">
    <location>
        <begin position="42"/>
        <end position="86"/>
    </location>
</feature>
<dbReference type="InParanoid" id="A0A409Y387"/>
<evidence type="ECO:0000256" key="1">
    <source>
        <dbReference type="SAM" id="MobiDB-lite"/>
    </source>
</evidence>
<feature type="region of interest" description="Disordered" evidence="1">
    <location>
        <begin position="1"/>
        <end position="109"/>
    </location>
</feature>
<gene>
    <name evidence="2" type="ORF">CVT26_006535</name>
</gene>